<feature type="transmembrane region" description="Helical" evidence="7">
    <location>
        <begin position="248"/>
        <end position="272"/>
    </location>
</feature>
<dbReference type="InterPro" id="IPR035906">
    <property type="entry name" value="MetI-like_sf"/>
</dbReference>
<name>A0A2R6CAS5_9ARCH</name>
<comment type="similarity">
    <text evidence="7">Belongs to the binding-protein-dependent transport system permease family.</text>
</comment>
<protein>
    <recommendedName>
        <fullName evidence="8">ABC transmembrane type-1 domain-containing protein</fullName>
    </recommendedName>
</protein>
<dbReference type="Pfam" id="PF00528">
    <property type="entry name" value="BPD_transp_1"/>
    <property type="match status" value="1"/>
</dbReference>
<dbReference type="Proteomes" id="UP000242015">
    <property type="component" value="Unassembled WGS sequence"/>
</dbReference>
<keyword evidence="4 7" id="KW-0812">Transmembrane</keyword>
<evidence type="ECO:0000259" key="8">
    <source>
        <dbReference type="PROSITE" id="PS50928"/>
    </source>
</evidence>
<organism evidence="9 10">
    <name type="scientific">Candidatus Marsarchaeota G2 archaeon BE_D</name>
    <dbReference type="NCBI Taxonomy" id="1978158"/>
    <lineage>
        <taxon>Archaea</taxon>
        <taxon>Candidatus Marsarchaeota</taxon>
        <taxon>Candidatus Marsarchaeota group 2</taxon>
    </lineage>
</organism>
<feature type="domain" description="ABC transmembrane type-1" evidence="8">
    <location>
        <begin position="78"/>
        <end position="269"/>
    </location>
</feature>
<dbReference type="AlphaFoldDB" id="A0A2R6CAS5"/>
<dbReference type="PROSITE" id="PS50928">
    <property type="entry name" value="ABC_TM1"/>
    <property type="match status" value="1"/>
</dbReference>
<comment type="caution">
    <text evidence="9">The sequence shown here is derived from an EMBL/GenBank/DDBJ whole genome shotgun (WGS) entry which is preliminary data.</text>
</comment>
<evidence type="ECO:0000256" key="3">
    <source>
        <dbReference type="ARBA" id="ARBA00022475"/>
    </source>
</evidence>
<feature type="transmembrane region" description="Helical" evidence="7">
    <location>
        <begin position="195"/>
        <end position="213"/>
    </location>
</feature>
<dbReference type="GO" id="GO:0055085">
    <property type="term" value="P:transmembrane transport"/>
    <property type="evidence" value="ECO:0007669"/>
    <property type="project" value="InterPro"/>
</dbReference>
<keyword evidence="6 7" id="KW-0472">Membrane</keyword>
<evidence type="ECO:0000256" key="6">
    <source>
        <dbReference type="ARBA" id="ARBA00023136"/>
    </source>
</evidence>
<dbReference type="CDD" id="cd06261">
    <property type="entry name" value="TM_PBP2"/>
    <property type="match status" value="1"/>
</dbReference>
<dbReference type="GO" id="GO:0005886">
    <property type="term" value="C:plasma membrane"/>
    <property type="evidence" value="ECO:0007669"/>
    <property type="project" value="UniProtKB-SubCell"/>
</dbReference>
<feature type="transmembrane region" description="Helical" evidence="7">
    <location>
        <begin position="20"/>
        <end position="40"/>
    </location>
</feature>
<sequence>MSMSKENVVVWSIKHNSYVLAGLIILCFFVGVALLGLVYLPHNPLESVGPDYAPPSLRFPFGTTNIGQDVFSQWIYGARSTLIVGFLAGFITIVIGLAIGIVAGFINLMDEPLMRLTDVFLAMPTLPLLIAIAEFVRPSIFSVSILIAVLIGWPGTARVVRSSVLSLKTQPYIEVARLSGVPSNQIMFKDIVKHILPLSLTYALFSVIAAVLTEASLDFIGVGPSTDYSWGAQIALANQANAVLFGAWWWFLIPGLSIAVFSTGIALLAYGLESVFKEA</sequence>
<evidence type="ECO:0000256" key="5">
    <source>
        <dbReference type="ARBA" id="ARBA00022989"/>
    </source>
</evidence>
<keyword evidence="3" id="KW-1003">Cell membrane</keyword>
<feature type="transmembrane region" description="Helical" evidence="7">
    <location>
        <begin position="82"/>
        <end position="106"/>
    </location>
</feature>
<dbReference type="Gene3D" id="1.10.3720.10">
    <property type="entry name" value="MetI-like"/>
    <property type="match status" value="1"/>
</dbReference>
<dbReference type="PANTHER" id="PTHR43386">
    <property type="entry name" value="OLIGOPEPTIDE TRANSPORT SYSTEM PERMEASE PROTEIN APPC"/>
    <property type="match status" value="1"/>
</dbReference>
<dbReference type="InterPro" id="IPR000515">
    <property type="entry name" value="MetI-like"/>
</dbReference>
<evidence type="ECO:0000256" key="1">
    <source>
        <dbReference type="ARBA" id="ARBA00004651"/>
    </source>
</evidence>
<dbReference type="InterPro" id="IPR050366">
    <property type="entry name" value="BP-dependent_transpt_permease"/>
</dbReference>
<reference evidence="9 10" key="1">
    <citation type="submission" date="2017-04" db="EMBL/GenBank/DDBJ databases">
        <title>Novel microbial lineages endemic to geothermal iron-oxide mats fill important gaps in the evolutionary history of Archaea.</title>
        <authorList>
            <person name="Jay Z.J."/>
            <person name="Beam J.P."/>
            <person name="Dlakic M."/>
            <person name="Rusch D.B."/>
            <person name="Kozubal M.A."/>
            <person name="Inskeep W.P."/>
        </authorList>
    </citation>
    <scope>NUCLEOTIDE SEQUENCE [LARGE SCALE GENOMIC DNA]</scope>
    <source>
        <strain evidence="9">BE_D</strain>
    </source>
</reference>
<dbReference type="PANTHER" id="PTHR43386:SF1">
    <property type="entry name" value="D,D-DIPEPTIDE TRANSPORT SYSTEM PERMEASE PROTEIN DDPC-RELATED"/>
    <property type="match status" value="1"/>
</dbReference>
<keyword evidence="2 7" id="KW-0813">Transport</keyword>
<dbReference type="SUPFAM" id="SSF161098">
    <property type="entry name" value="MetI-like"/>
    <property type="match status" value="1"/>
</dbReference>
<evidence type="ECO:0000313" key="10">
    <source>
        <dbReference type="Proteomes" id="UP000242015"/>
    </source>
</evidence>
<evidence type="ECO:0000313" key="9">
    <source>
        <dbReference type="EMBL" id="PSO07983.1"/>
    </source>
</evidence>
<feature type="transmembrane region" description="Helical" evidence="7">
    <location>
        <begin position="139"/>
        <end position="160"/>
    </location>
</feature>
<evidence type="ECO:0000256" key="7">
    <source>
        <dbReference type="RuleBase" id="RU363032"/>
    </source>
</evidence>
<accession>A0A2R6CAS5</accession>
<proteinExistence type="inferred from homology"/>
<dbReference type="EMBL" id="NEXF01000153">
    <property type="protein sequence ID" value="PSO07983.1"/>
    <property type="molecule type" value="Genomic_DNA"/>
</dbReference>
<evidence type="ECO:0000256" key="4">
    <source>
        <dbReference type="ARBA" id="ARBA00022692"/>
    </source>
</evidence>
<evidence type="ECO:0000256" key="2">
    <source>
        <dbReference type="ARBA" id="ARBA00022448"/>
    </source>
</evidence>
<gene>
    <name evidence="9" type="ORF">B9Q04_07955</name>
</gene>
<comment type="subcellular location">
    <subcellularLocation>
        <location evidence="1 7">Cell membrane</location>
        <topology evidence="1 7">Multi-pass membrane protein</topology>
    </subcellularLocation>
</comment>
<keyword evidence="5 7" id="KW-1133">Transmembrane helix</keyword>
<feature type="transmembrane region" description="Helical" evidence="7">
    <location>
        <begin position="113"/>
        <end position="133"/>
    </location>
</feature>